<accession>A0A512NBV9</accession>
<dbReference type="GO" id="GO:0008782">
    <property type="term" value="F:adenosylhomocysteine nucleosidase activity"/>
    <property type="evidence" value="ECO:0007669"/>
    <property type="project" value="UniProtKB-EC"/>
</dbReference>
<keyword evidence="4" id="KW-0378">Hydrolase</keyword>
<dbReference type="InterPro" id="IPR010049">
    <property type="entry name" value="MTA_SAH_Nsdase"/>
</dbReference>
<comment type="caution">
    <text evidence="7">The sequence shown here is derived from an EMBL/GenBank/DDBJ whole genome shotgun (WGS) entry which is preliminary data.</text>
</comment>
<sequence length="253" mass="26742">MAERPLGVISALPEELAHLSDRSGQVREIGGFAFWQSEIAGREAVFVESGAGKVNAGVAASLLLDRFDCRALLMCGVAGGLDPALGVGDIVVGTSNTQHDFGMHREAGFHTIQPGSRPSKGEEWKPGYAVADAVVARLRAAVMGLALEPLPEAVGVGRRVPAVHFGGILTGDAFVNADSLRERLRATFQAQAVEMEGGAVAQVARRWGEDIPFVNVRCLSDLASSESHLDFRAFLPVASRLASQVAHRLAPVI</sequence>
<dbReference type="CDD" id="cd09008">
    <property type="entry name" value="MTAN"/>
    <property type="match status" value="1"/>
</dbReference>
<dbReference type="Proteomes" id="UP000321058">
    <property type="component" value="Unassembled WGS sequence"/>
</dbReference>
<gene>
    <name evidence="7" type="primary">mtnN</name>
    <name evidence="7" type="ORF">RSO01_35930</name>
</gene>
<dbReference type="PANTHER" id="PTHR46832">
    <property type="entry name" value="5'-METHYLTHIOADENOSINE/S-ADENOSYLHOMOCYSTEINE NUCLEOSIDASE"/>
    <property type="match status" value="1"/>
</dbReference>
<evidence type="ECO:0000256" key="5">
    <source>
        <dbReference type="ARBA" id="ARBA00023167"/>
    </source>
</evidence>
<proteinExistence type="predicted"/>
<keyword evidence="5" id="KW-0486">Methionine biosynthesis</keyword>
<organism evidence="7 8">
    <name type="scientific">Reyranella soli</name>
    <dbReference type="NCBI Taxonomy" id="1230389"/>
    <lineage>
        <taxon>Bacteria</taxon>
        <taxon>Pseudomonadati</taxon>
        <taxon>Pseudomonadota</taxon>
        <taxon>Alphaproteobacteria</taxon>
        <taxon>Hyphomicrobiales</taxon>
        <taxon>Reyranellaceae</taxon>
        <taxon>Reyranella</taxon>
    </lineage>
</organism>
<dbReference type="AlphaFoldDB" id="A0A512NBV9"/>
<evidence type="ECO:0000259" key="6">
    <source>
        <dbReference type="Pfam" id="PF01048"/>
    </source>
</evidence>
<evidence type="ECO:0000313" key="8">
    <source>
        <dbReference type="Proteomes" id="UP000321058"/>
    </source>
</evidence>
<comment type="pathway">
    <text evidence="1">Amino-acid biosynthesis; L-methionine biosynthesis via salvage pathway; S-methyl-5-thio-alpha-D-ribose 1-phosphate from S-methyl-5'-thioadenosine (hydrolase route): step 1/2.</text>
</comment>
<evidence type="ECO:0000256" key="1">
    <source>
        <dbReference type="ARBA" id="ARBA00004945"/>
    </source>
</evidence>
<dbReference type="GO" id="GO:0019284">
    <property type="term" value="P:L-methionine salvage from S-adenosylmethionine"/>
    <property type="evidence" value="ECO:0007669"/>
    <property type="project" value="TreeGrafter"/>
</dbReference>
<dbReference type="InterPro" id="IPR035994">
    <property type="entry name" value="Nucleoside_phosphorylase_sf"/>
</dbReference>
<dbReference type="Pfam" id="PF01048">
    <property type="entry name" value="PNP_UDP_1"/>
    <property type="match status" value="1"/>
</dbReference>
<dbReference type="SUPFAM" id="SSF53167">
    <property type="entry name" value="Purine and uridine phosphorylases"/>
    <property type="match status" value="1"/>
</dbReference>
<protein>
    <recommendedName>
        <fullName evidence="2">adenosylhomocysteine nucleosidase</fullName>
        <ecNumber evidence="2">3.2.2.9</ecNumber>
    </recommendedName>
</protein>
<dbReference type="GO" id="GO:0008930">
    <property type="term" value="F:methylthioadenosine nucleosidase activity"/>
    <property type="evidence" value="ECO:0007669"/>
    <property type="project" value="InterPro"/>
</dbReference>
<dbReference type="OrthoDB" id="6677713at2"/>
<dbReference type="PANTHER" id="PTHR46832:SF1">
    <property type="entry name" value="5'-METHYLTHIOADENOSINE_S-ADENOSYLHOMOCYSTEINE NUCLEOSIDASE"/>
    <property type="match status" value="1"/>
</dbReference>
<evidence type="ECO:0000256" key="4">
    <source>
        <dbReference type="ARBA" id="ARBA00022801"/>
    </source>
</evidence>
<dbReference type="InterPro" id="IPR000845">
    <property type="entry name" value="Nucleoside_phosphorylase_d"/>
</dbReference>
<dbReference type="UniPathway" id="UPA00904">
    <property type="reaction ID" value="UER00871"/>
</dbReference>
<feature type="domain" description="Nucleoside phosphorylase" evidence="6">
    <location>
        <begin position="6"/>
        <end position="249"/>
    </location>
</feature>
<dbReference type="GO" id="GO:0005829">
    <property type="term" value="C:cytosol"/>
    <property type="evidence" value="ECO:0007669"/>
    <property type="project" value="TreeGrafter"/>
</dbReference>
<dbReference type="GO" id="GO:0019509">
    <property type="term" value="P:L-methionine salvage from methylthioadenosine"/>
    <property type="evidence" value="ECO:0007669"/>
    <property type="project" value="UniProtKB-UniPathway"/>
</dbReference>
<reference evidence="7 8" key="1">
    <citation type="submission" date="2019-07" db="EMBL/GenBank/DDBJ databases">
        <title>Whole genome shotgun sequence of Reyranella soli NBRC 108950.</title>
        <authorList>
            <person name="Hosoyama A."/>
            <person name="Uohara A."/>
            <person name="Ohji S."/>
            <person name="Ichikawa N."/>
        </authorList>
    </citation>
    <scope>NUCLEOTIDE SEQUENCE [LARGE SCALE GENOMIC DNA]</scope>
    <source>
        <strain evidence="7 8">NBRC 108950</strain>
    </source>
</reference>
<dbReference type="EMBL" id="BKAJ01000065">
    <property type="protein sequence ID" value="GEP56427.1"/>
    <property type="molecule type" value="Genomic_DNA"/>
</dbReference>
<keyword evidence="3" id="KW-0028">Amino-acid biosynthesis</keyword>
<dbReference type="GO" id="GO:0009164">
    <property type="term" value="P:nucleoside catabolic process"/>
    <property type="evidence" value="ECO:0007669"/>
    <property type="project" value="InterPro"/>
</dbReference>
<dbReference type="Gene3D" id="3.40.50.1580">
    <property type="entry name" value="Nucleoside phosphorylase domain"/>
    <property type="match status" value="1"/>
</dbReference>
<evidence type="ECO:0000256" key="3">
    <source>
        <dbReference type="ARBA" id="ARBA00022605"/>
    </source>
</evidence>
<keyword evidence="8" id="KW-1185">Reference proteome</keyword>
<dbReference type="EC" id="3.2.2.9" evidence="2"/>
<dbReference type="NCBIfam" id="TIGR01704">
    <property type="entry name" value="MTA_SAH-Nsdase"/>
    <property type="match status" value="1"/>
</dbReference>
<dbReference type="RefSeq" id="WP_147150511.1">
    <property type="nucleotide sequence ID" value="NZ_BKAJ01000065.1"/>
</dbReference>
<evidence type="ECO:0000313" key="7">
    <source>
        <dbReference type="EMBL" id="GEP56427.1"/>
    </source>
</evidence>
<name>A0A512NBV9_9HYPH</name>
<evidence type="ECO:0000256" key="2">
    <source>
        <dbReference type="ARBA" id="ARBA00011974"/>
    </source>
</evidence>